<reference evidence="2" key="1">
    <citation type="submission" date="2022-11" db="EMBL/GenBank/DDBJ databases">
        <authorList>
            <person name="Petersen C."/>
        </authorList>
    </citation>
    <scope>NUCLEOTIDE SEQUENCE</scope>
    <source>
        <strain evidence="2">IBT 30069</strain>
    </source>
</reference>
<organism evidence="2 3">
    <name type="scientific">Penicillium angulare</name>
    <dbReference type="NCBI Taxonomy" id="116970"/>
    <lineage>
        <taxon>Eukaryota</taxon>
        <taxon>Fungi</taxon>
        <taxon>Dikarya</taxon>
        <taxon>Ascomycota</taxon>
        <taxon>Pezizomycotina</taxon>
        <taxon>Eurotiomycetes</taxon>
        <taxon>Eurotiomycetidae</taxon>
        <taxon>Eurotiales</taxon>
        <taxon>Aspergillaceae</taxon>
        <taxon>Penicillium</taxon>
    </lineage>
</organism>
<keyword evidence="1" id="KW-0560">Oxidoreductase</keyword>
<dbReference type="Pfam" id="PF00106">
    <property type="entry name" value="adh_short"/>
    <property type="match status" value="1"/>
</dbReference>
<dbReference type="GO" id="GO:0016491">
    <property type="term" value="F:oxidoreductase activity"/>
    <property type="evidence" value="ECO:0007669"/>
    <property type="project" value="UniProtKB-KW"/>
</dbReference>
<keyword evidence="3" id="KW-1185">Reference proteome</keyword>
<accession>A0A9W9GBS5</accession>
<comment type="caution">
    <text evidence="2">The sequence shown here is derived from an EMBL/GenBank/DDBJ whole genome shotgun (WGS) entry which is preliminary data.</text>
</comment>
<gene>
    <name evidence="2" type="ORF">N7456_000311</name>
</gene>
<evidence type="ECO:0000256" key="1">
    <source>
        <dbReference type="ARBA" id="ARBA00023002"/>
    </source>
</evidence>
<proteinExistence type="predicted"/>
<dbReference type="EMBL" id="JAPQKH010000001">
    <property type="protein sequence ID" value="KAJ5115963.1"/>
    <property type="molecule type" value="Genomic_DNA"/>
</dbReference>
<protein>
    <recommendedName>
        <fullName evidence="4">Short-chain dehydrogenase/reductase SDR</fullName>
    </recommendedName>
</protein>
<dbReference type="InterPro" id="IPR036291">
    <property type="entry name" value="NAD(P)-bd_dom_sf"/>
</dbReference>
<dbReference type="PRINTS" id="PR00081">
    <property type="entry name" value="GDHRDH"/>
</dbReference>
<reference evidence="2" key="2">
    <citation type="journal article" date="2023" name="IMA Fungus">
        <title>Comparative genomic study of the Penicillium genus elucidates a diverse pangenome and 15 lateral gene transfer events.</title>
        <authorList>
            <person name="Petersen C."/>
            <person name="Sorensen T."/>
            <person name="Nielsen M.R."/>
            <person name="Sondergaard T.E."/>
            <person name="Sorensen J.L."/>
            <person name="Fitzpatrick D.A."/>
            <person name="Frisvad J.C."/>
            <person name="Nielsen K.L."/>
        </authorList>
    </citation>
    <scope>NUCLEOTIDE SEQUENCE</scope>
    <source>
        <strain evidence="2">IBT 30069</strain>
    </source>
</reference>
<name>A0A9W9GBS5_9EURO</name>
<dbReference type="InterPro" id="IPR002347">
    <property type="entry name" value="SDR_fam"/>
</dbReference>
<dbReference type="PANTHER" id="PTHR43157:SF22">
    <property type="entry name" value="SHORT-CHAIN DEHYDROGENASE_REDUCTASE PHMF"/>
    <property type="match status" value="1"/>
</dbReference>
<evidence type="ECO:0000313" key="2">
    <source>
        <dbReference type="EMBL" id="KAJ5115963.1"/>
    </source>
</evidence>
<evidence type="ECO:0008006" key="4">
    <source>
        <dbReference type="Google" id="ProtNLM"/>
    </source>
</evidence>
<dbReference type="PANTHER" id="PTHR43157">
    <property type="entry name" value="PHOSPHATIDYLINOSITOL-GLYCAN BIOSYNTHESIS CLASS F PROTEIN-RELATED"/>
    <property type="match status" value="1"/>
</dbReference>
<dbReference type="OrthoDB" id="542013at2759"/>
<dbReference type="AlphaFoldDB" id="A0A9W9GBS5"/>
<sequence>MAGLFRLLKMQYTPPTDPRGISLAGKTVLITGATSGLGYEAAIKYINLGVDSLIIGSRSLERGNSTKTKLEKLTNRPGVVQIWELEMNSFQSVKNFAARANNLPRLDIALLNAGLWNRDYTLSSQADGEEWEEVLQVNVLSTSLLALLLLPKLGASSSGSGSGSEPGHLSIVSSQQFVRVKAESLRTDPAESLLEHLNSAERFQGPKQYGISKLLVEYVMKTIADGVRREDGSLPVIVNTISPGLCQTSLGRQYDRFYERWIVWILHRLFARTSEAGSRSLVSGTLQGAESQGKCWRSDGYLDESKALTNGLEGKEFQAKAWKEIVGVLESQAVEVRDIIEFEN</sequence>
<evidence type="ECO:0000313" key="3">
    <source>
        <dbReference type="Proteomes" id="UP001149165"/>
    </source>
</evidence>
<dbReference type="SUPFAM" id="SSF51735">
    <property type="entry name" value="NAD(P)-binding Rossmann-fold domains"/>
    <property type="match status" value="1"/>
</dbReference>
<dbReference type="Proteomes" id="UP001149165">
    <property type="component" value="Unassembled WGS sequence"/>
</dbReference>
<dbReference type="Gene3D" id="3.40.50.720">
    <property type="entry name" value="NAD(P)-binding Rossmann-like Domain"/>
    <property type="match status" value="1"/>
</dbReference>